<protein>
    <recommendedName>
        <fullName evidence="3">KELK-motif containing domain-containing protein</fullName>
    </recommendedName>
</protein>
<dbReference type="Pfam" id="PF15796">
    <property type="entry name" value="KELK"/>
    <property type="match status" value="1"/>
</dbReference>
<evidence type="ECO:0000256" key="2">
    <source>
        <dbReference type="SAM" id="Coils"/>
    </source>
</evidence>
<accession>A0A914NZ45</accession>
<evidence type="ECO:0000313" key="4">
    <source>
        <dbReference type="Proteomes" id="UP000887578"/>
    </source>
</evidence>
<proteinExistence type="predicted"/>
<dbReference type="InterPro" id="IPR031597">
    <property type="entry name" value="KELK"/>
</dbReference>
<evidence type="ECO:0000259" key="3">
    <source>
        <dbReference type="Pfam" id="PF15796"/>
    </source>
</evidence>
<reference evidence="5" key="1">
    <citation type="submission" date="2022-11" db="UniProtKB">
        <authorList>
            <consortium name="WormBaseParasite"/>
        </authorList>
    </citation>
    <scope>IDENTIFICATION</scope>
</reference>
<feature type="coiled-coil region" evidence="2">
    <location>
        <begin position="2"/>
        <end position="156"/>
    </location>
</feature>
<keyword evidence="4" id="KW-1185">Reference proteome</keyword>
<feature type="domain" description="KELK-motif containing" evidence="3">
    <location>
        <begin position="38"/>
        <end position="112"/>
    </location>
</feature>
<organism evidence="4 5">
    <name type="scientific">Panagrolaimus davidi</name>
    <dbReference type="NCBI Taxonomy" id="227884"/>
    <lineage>
        <taxon>Eukaryota</taxon>
        <taxon>Metazoa</taxon>
        <taxon>Ecdysozoa</taxon>
        <taxon>Nematoda</taxon>
        <taxon>Chromadorea</taxon>
        <taxon>Rhabditida</taxon>
        <taxon>Tylenchina</taxon>
        <taxon>Panagrolaimomorpha</taxon>
        <taxon>Panagrolaimoidea</taxon>
        <taxon>Panagrolaimidae</taxon>
        <taxon>Panagrolaimus</taxon>
    </lineage>
</organism>
<evidence type="ECO:0000313" key="5">
    <source>
        <dbReference type="WBParaSite" id="PDA_v2.g10703.t1"/>
    </source>
</evidence>
<keyword evidence="1 2" id="KW-0175">Coiled coil</keyword>
<name>A0A914NZ45_9BILA</name>
<dbReference type="Proteomes" id="UP000887578">
    <property type="component" value="Unplaced"/>
</dbReference>
<dbReference type="WBParaSite" id="PDA_v2.g10703.t1">
    <property type="protein sequence ID" value="PDA_v2.g10703.t1"/>
    <property type="gene ID" value="PDA_v2.g10703"/>
</dbReference>
<dbReference type="AlphaFoldDB" id="A0A914NZ45"/>
<evidence type="ECO:0000256" key="1">
    <source>
        <dbReference type="ARBA" id="ARBA00023054"/>
    </source>
</evidence>
<sequence length="156" mass="18397">MIAQYRDEIQILKAQLEEVANAQKPIKTLDVEELEKKNKELKEKNKQLILDKQNLTKSVEDLSERIQNESAEWKKALRERDIARQDFDELNATLIDERSITSKIEATLKEKERLLKQMEEKLEFSKNAIKTEKAAKDKLQERLEKVESELEAEKMK</sequence>